<dbReference type="AlphaFoldDB" id="A0A4Y7LB66"/>
<gene>
    <name evidence="1" type="ORF">C5167_044110</name>
</gene>
<organism evidence="1 2">
    <name type="scientific">Papaver somniferum</name>
    <name type="common">Opium poppy</name>
    <dbReference type="NCBI Taxonomy" id="3469"/>
    <lineage>
        <taxon>Eukaryota</taxon>
        <taxon>Viridiplantae</taxon>
        <taxon>Streptophyta</taxon>
        <taxon>Embryophyta</taxon>
        <taxon>Tracheophyta</taxon>
        <taxon>Spermatophyta</taxon>
        <taxon>Magnoliopsida</taxon>
        <taxon>Ranunculales</taxon>
        <taxon>Papaveraceae</taxon>
        <taxon>Papaveroideae</taxon>
        <taxon>Papaver</taxon>
    </lineage>
</organism>
<accession>A0A4Y7LB66</accession>
<dbReference type="Gramene" id="RZC81531">
    <property type="protein sequence ID" value="RZC81531"/>
    <property type="gene ID" value="C5167_044110"/>
</dbReference>
<protein>
    <submittedName>
        <fullName evidence="1">Uncharacterized protein</fullName>
    </submittedName>
</protein>
<proteinExistence type="predicted"/>
<keyword evidence="2" id="KW-1185">Reference proteome</keyword>
<sequence length="128" mass="14461">MEVFDIDILGGGILIVDFDTWRLQRKLAHAGLILGEFKTLVAETSLKMVETQLISLLAHVAEEGFRRSALIYKMFLSRFAFHMNISLIFWRCECDNYLSIGLPSNELSEDAAAAQDAVLFRGLVLHRS</sequence>
<dbReference type="EMBL" id="CM010724">
    <property type="protein sequence ID" value="RZC81531.1"/>
    <property type="molecule type" value="Genomic_DNA"/>
</dbReference>
<reference evidence="1 2" key="1">
    <citation type="journal article" date="2018" name="Science">
        <title>The opium poppy genome and morphinan production.</title>
        <authorList>
            <person name="Guo L."/>
            <person name="Winzer T."/>
            <person name="Yang X."/>
            <person name="Li Y."/>
            <person name="Ning Z."/>
            <person name="He Z."/>
            <person name="Teodor R."/>
            <person name="Lu Y."/>
            <person name="Bowser T.A."/>
            <person name="Graham I.A."/>
            <person name="Ye K."/>
        </authorList>
    </citation>
    <scope>NUCLEOTIDE SEQUENCE [LARGE SCALE GENOMIC DNA]</scope>
    <source>
        <strain evidence="2">cv. HN1</strain>
        <tissue evidence="1">Leaves</tissue>
    </source>
</reference>
<name>A0A4Y7LB66_PAPSO</name>
<evidence type="ECO:0000313" key="2">
    <source>
        <dbReference type="Proteomes" id="UP000316621"/>
    </source>
</evidence>
<evidence type="ECO:0000313" key="1">
    <source>
        <dbReference type="EMBL" id="RZC81531.1"/>
    </source>
</evidence>
<dbReference type="Proteomes" id="UP000316621">
    <property type="component" value="Chromosome 10"/>
</dbReference>